<sequence>MNIEADEHAVEASIVGTRGHERNDTDAPRGATASTSEAFLAPPATLPDAVPERPSMAKRAGATLRAHVQRAFSCFTAGGTARRDWETPFTSRSRIGATTPLRDYAAVKHEVEQSAAARNSAAENPAARPEVPPELGAAMDKLKTELTKSTQTSAKTHAAPPSLPGERPVQAEDVLGFWRSPAGQALAAKAGTTPEAFLDQVDAMAAAHSPETALLVSLALASAKLQIDPERTTSVDEDVFSYLKSADLRSEILNARGASTTSRETHILKLRAGLDKIFQTLQQNRLTSPSPEGPPMVDVRALQAFTQAARDLPVAMRSAALPELEPLRSWPSVHDSASRFHNRNATAAVEYLAAIDALDGELNARGGEKIAVSHDTADLIKRAQESLISFVSNPIHLREYDARLKQAEMTRSVAWGALQHAAATSGFSEALAAVGNHGLTDADKENLRFYLQASSVVAAALNAKPTPEALIIARLERQAPMSSAANFAQRVSEASEKLLAHAADPTVLSPSDKADLFSWRNGFTDDAPGSDLRRTKERLYKCLTWIDRREHDGSGLLPRKHKSPLSAARSGIAGGNRAVLANEEKKLKSELTAPEVDQVVKALAEAMEKWYQTKPATDANADNQVGQPADSLSDQHCEWIALRVALEDWLPEHAAKRTLNQLISGRSYSDGDLPEAVVALVREHTKRAVEKVVGGSPEAIERAVDQAAMNVQQRLRNKRIGFKSIDALADYVLHLEDGSAFKKAMRATENIADAWPRTPADTTPESVRDMLIDFVKDIPGGNTVRLIHGSSKGFSTKGITKSALSTTKRIFAHIPVALTARVEVRYEGARDAVVSFALPVHAAEIFVGTEKRHRGRLGAGGFFGVKLWKLYRAGYSVDVTPYEHERIKAAGAMLRIPRRDAARDKNVRDLAARITEFLFAAAKTRQQVPGSMADADAFFRDFADEFYAERDLSLSWVEQKSRGHRSEFSTGLGASAVKVLDKHEPQSGSIALSLGYAFEKQWDGSYSQLDESGTFRILNLRALKYTRHKVSAALTTSTITGSTGDTSADLFGATAVLAETGAQAKLRLAVDNRKLLPLKSVADFEFDSARYYIRYIESTKQEWIDMFAHPHRNDPDNGQAKGLAAVNEHIETIRRLNKPYNAFYARRHLTEQAADTLNRLEQLSRVTPPGEHALHRQIAAQWQSTIAAPGSWLPVGLRSYEKYSEADSFKVSAGFRYAQTTGLRVERQTIFDTIGVPALKEREQMLKAKAVEMARETDIPSTSRETGETPAIRETTTTPTPAFDATVRPPEPETEAPEASFRPDAAGVAARRIASAEIEEAAPEHGHSVGRSEGDETVGRQRRRPTLLDLFNETEAEPPRPRTGVGSERPAGAARGGSTDHTAAETRAHLQRIKEQLDTKAGIAPAAKKSRGLSRLLGRRSKPR</sequence>
<protein>
    <recommendedName>
        <fullName evidence="4">Type III effector protein</fullName>
    </recommendedName>
</protein>
<feature type="compositionally biased region" description="Basic and acidic residues" evidence="1">
    <location>
        <begin position="1382"/>
        <end position="1398"/>
    </location>
</feature>
<keyword evidence="3" id="KW-1185">Reference proteome</keyword>
<feature type="compositionally biased region" description="Basic and acidic residues" evidence="1">
    <location>
        <begin position="1"/>
        <end position="10"/>
    </location>
</feature>
<feature type="compositionally biased region" description="Low complexity" evidence="1">
    <location>
        <begin position="1305"/>
        <end position="1316"/>
    </location>
</feature>
<comment type="caution">
    <text evidence="2">The sequence shown here is derived from an EMBL/GenBank/DDBJ whole genome shotgun (WGS) entry which is preliminary data.</text>
</comment>
<feature type="compositionally biased region" description="Basic residues" evidence="1">
    <location>
        <begin position="1408"/>
        <end position="1424"/>
    </location>
</feature>
<evidence type="ECO:0000313" key="3">
    <source>
        <dbReference type="Proteomes" id="UP000235616"/>
    </source>
</evidence>
<evidence type="ECO:0008006" key="4">
    <source>
        <dbReference type="Google" id="ProtNLM"/>
    </source>
</evidence>
<accession>A0A2N7VHT0</accession>
<feature type="region of interest" description="Disordered" evidence="1">
    <location>
        <begin position="1"/>
        <end position="38"/>
    </location>
</feature>
<feature type="compositionally biased region" description="Basic and acidic residues" evidence="1">
    <location>
        <begin position="1322"/>
        <end position="1339"/>
    </location>
</feature>
<feature type="region of interest" description="Disordered" evidence="1">
    <location>
        <begin position="1253"/>
        <end position="1424"/>
    </location>
</feature>
<gene>
    <name evidence="2" type="ORF">C0Z18_22940</name>
</gene>
<evidence type="ECO:0000313" key="2">
    <source>
        <dbReference type="EMBL" id="PMS16696.1"/>
    </source>
</evidence>
<organism evidence="2 3">
    <name type="scientific">Trinickia dabaoshanensis</name>
    <dbReference type="NCBI Taxonomy" id="564714"/>
    <lineage>
        <taxon>Bacteria</taxon>
        <taxon>Pseudomonadati</taxon>
        <taxon>Pseudomonadota</taxon>
        <taxon>Betaproteobacteria</taxon>
        <taxon>Burkholderiales</taxon>
        <taxon>Burkholderiaceae</taxon>
        <taxon>Trinickia</taxon>
    </lineage>
</organism>
<reference evidence="2 3" key="1">
    <citation type="submission" date="2018-01" db="EMBL/GenBank/DDBJ databases">
        <title>Whole genome analyses suggest that Burkholderia sensu lato contains two further novel genera in the rhizoxinica-symbiotica group Mycetohabitans gen. nov., and Trinickia gen. nov.: implications for the evolution of diazotrophy and nodulation in the Burkholderiaceae.</title>
        <authorList>
            <person name="Estrada-de los Santos P."/>
            <person name="Palmer M."/>
            <person name="Chavez-Ramirez B."/>
            <person name="Beukes C."/>
            <person name="Steenkamp E.T."/>
            <person name="Hirsch A.M."/>
            <person name="Manyaka P."/>
            <person name="Maluk M."/>
            <person name="Lafos M."/>
            <person name="Crook M."/>
            <person name="Gross E."/>
            <person name="Simon M.F."/>
            <person name="Bueno dos Reis Junior F."/>
            <person name="Poole P.S."/>
            <person name="Venter S.N."/>
            <person name="James E.K."/>
        </authorList>
    </citation>
    <scope>NUCLEOTIDE SEQUENCE [LARGE SCALE GENOMIC DNA]</scope>
    <source>
        <strain evidence="2 3">GIMN1.004</strain>
    </source>
</reference>
<feature type="region of interest" description="Disordered" evidence="1">
    <location>
        <begin position="147"/>
        <end position="168"/>
    </location>
</feature>
<dbReference type="EMBL" id="PNYA01000023">
    <property type="protein sequence ID" value="PMS16696.1"/>
    <property type="molecule type" value="Genomic_DNA"/>
</dbReference>
<evidence type="ECO:0000256" key="1">
    <source>
        <dbReference type="SAM" id="MobiDB-lite"/>
    </source>
</evidence>
<name>A0A2N7VHT0_9BURK</name>
<feature type="compositionally biased region" description="Basic and acidic residues" evidence="1">
    <location>
        <begin position="18"/>
        <end position="27"/>
    </location>
</feature>
<feature type="compositionally biased region" description="Low complexity" evidence="1">
    <location>
        <begin position="1268"/>
        <end position="1286"/>
    </location>
</feature>
<dbReference type="Proteomes" id="UP000235616">
    <property type="component" value="Unassembled WGS sequence"/>
</dbReference>
<proteinExistence type="predicted"/>